<reference evidence="2 3" key="2">
    <citation type="submission" date="2024-05" db="EMBL/GenBank/DDBJ databases">
        <authorList>
            <person name="Chen Y."/>
            <person name="Shah S."/>
            <person name="Dougan E. K."/>
            <person name="Thang M."/>
            <person name="Chan C."/>
        </authorList>
    </citation>
    <scope>NUCLEOTIDE SEQUENCE [LARGE SCALE GENOMIC DNA]</scope>
</reference>
<evidence type="ECO:0000313" key="3">
    <source>
        <dbReference type="Proteomes" id="UP001152797"/>
    </source>
</evidence>
<evidence type="ECO:0000313" key="1">
    <source>
        <dbReference type="EMBL" id="CAI3995134.1"/>
    </source>
</evidence>
<keyword evidence="3" id="KW-1185">Reference proteome</keyword>
<dbReference type="EMBL" id="CAMXCT030002035">
    <property type="protein sequence ID" value="CAL4782446.1"/>
    <property type="molecule type" value="Genomic_DNA"/>
</dbReference>
<gene>
    <name evidence="1" type="ORF">C1SCF055_LOCUS21730</name>
</gene>
<accession>A0A9P1FZ82</accession>
<organism evidence="1">
    <name type="scientific">Cladocopium goreaui</name>
    <dbReference type="NCBI Taxonomy" id="2562237"/>
    <lineage>
        <taxon>Eukaryota</taxon>
        <taxon>Sar</taxon>
        <taxon>Alveolata</taxon>
        <taxon>Dinophyceae</taxon>
        <taxon>Suessiales</taxon>
        <taxon>Symbiodiniaceae</taxon>
        <taxon>Cladocopium</taxon>
    </lineage>
</organism>
<evidence type="ECO:0000313" key="2">
    <source>
        <dbReference type="EMBL" id="CAL4782446.1"/>
    </source>
</evidence>
<comment type="caution">
    <text evidence="1">The sequence shown here is derived from an EMBL/GenBank/DDBJ whole genome shotgun (WGS) entry which is preliminary data.</text>
</comment>
<protein>
    <submittedName>
        <fullName evidence="1">Uncharacterized protein</fullName>
    </submittedName>
</protein>
<name>A0A9P1FZ82_9DINO</name>
<proteinExistence type="predicted"/>
<dbReference type="EMBL" id="CAMXCT010002035">
    <property type="protein sequence ID" value="CAI3995134.1"/>
    <property type="molecule type" value="Genomic_DNA"/>
</dbReference>
<reference evidence="1" key="1">
    <citation type="submission" date="2022-10" db="EMBL/GenBank/DDBJ databases">
        <authorList>
            <person name="Chen Y."/>
            <person name="Dougan E. K."/>
            <person name="Chan C."/>
            <person name="Rhodes N."/>
            <person name="Thang M."/>
        </authorList>
    </citation>
    <scope>NUCLEOTIDE SEQUENCE</scope>
</reference>
<dbReference type="Proteomes" id="UP001152797">
    <property type="component" value="Unassembled WGS sequence"/>
</dbReference>
<dbReference type="AlphaFoldDB" id="A0A9P1FZ82"/>
<sequence length="61" mass="6776">MFLALDTGSHWHGWDTMSAIASDTVGVVTTGCQKWLEQKQSIHLTCTELNGPKLPEHNKPQ</sequence>
<dbReference type="EMBL" id="CAMXCT020002035">
    <property type="protein sequence ID" value="CAL1148509.1"/>
    <property type="molecule type" value="Genomic_DNA"/>
</dbReference>